<evidence type="ECO:0000313" key="2">
    <source>
        <dbReference type="EMBL" id="KIO23674.1"/>
    </source>
</evidence>
<protein>
    <recommendedName>
        <fullName evidence="4">Helitron helicase-like domain-containing protein</fullName>
    </recommendedName>
</protein>
<keyword evidence="1" id="KW-0472">Membrane</keyword>
<evidence type="ECO:0000313" key="3">
    <source>
        <dbReference type="Proteomes" id="UP000054248"/>
    </source>
</evidence>
<reference evidence="3" key="2">
    <citation type="submission" date="2015-01" db="EMBL/GenBank/DDBJ databases">
        <title>Evolutionary Origins and Diversification of the Mycorrhizal Mutualists.</title>
        <authorList>
            <consortium name="DOE Joint Genome Institute"/>
            <consortium name="Mycorrhizal Genomics Consortium"/>
            <person name="Kohler A."/>
            <person name="Kuo A."/>
            <person name="Nagy L.G."/>
            <person name="Floudas D."/>
            <person name="Copeland A."/>
            <person name="Barry K.W."/>
            <person name="Cichocki N."/>
            <person name="Veneault-Fourrey C."/>
            <person name="LaButti K."/>
            <person name="Lindquist E.A."/>
            <person name="Lipzen A."/>
            <person name="Lundell T."/>
            <person name="Morin E."/>
            <person name="Murat C."/>
            <person name="Riley R."/>
            <person name="Ohm R."/>
            <person name="Sun H."/>
            <person name="Tunlid A."/>
            <person name="Henrissat B."/>
            <person name="Grigoriev I.V."/>
            <person name="Hibbett D.S."/>
            <person name="Martin F."/>
        </authorList>
    </citation>
    <scope>NUCLEOTIDE SEQUENCE [LARGE SCALE GENOMIC DNA]</scope>
    <source>
        <strain evidence="3">MUT 4182</strain>
    </source>
</reference>
<evidence type="ECO:0008006" key="4">
    <source>
        <dbReference type="Google" id="ProtNLM"/>
    </source>
</evidence>
<keyword evidence="1" id="KW-1133">Transmembrane helix</keyword>
<organism evidence="2 3">
    <name type="scientific">Tulasnella calospora MUT 4182</name>
    <dbReference type="NCBI Taxonomy" id="1051891"/>
    <lineage>
        <taxon>Eukaryota</taxon>
        <taxon>Fungi</taxon>
        <taxon>Dikarya</taxon>
        <taxon>Basidiomycota</taxon>
        <taxon>Agaricomycotina</taxon>
        <taxon>Agaricomycetes</taxon>
        <taxon>Cantharellales</taxon>
        <taxon>Tulasnellaceae</taxon>
        <taxon>Tulasnella</taxon>
    </lineage>
</organism>
<keyword evidence="1" id="KW-0812">Transmembrane</keyword>
<sequence>MPHISAFQTNPNVRAPRLQWNRRCRFCNIPLLTGETSGFCCGPQGSKLYAARPLPPLPAEYNYFINDPNISSLSRKLNLLFSFAALQTTAAFPNTADGFLAVQGLLYHQIRPNHERSGARWILYDGYLRDAMPAHAWSQDIPPLWTDAVANALLRVNPLSQSLTTLSFLLPDVPNANIELRDNATPEIAAIIRHDNSSAADVSPRSLIIIPQHPYGREVKISIPTTSRFWEPLAYPLLFPHGTKGWGVNGHQDDVLQAALHNADVDADAASTQIWYYRRRILGDPRFSIFGRLTSEYVVDMFSRNLETRLHYIRQNQERLRREDAILMDGAEENSENIYLPASFMGSRRWAAEQVFFACLAIVLYNTYLCLSCRLPTRLLLLLSLVPRHFSSP</sequence>
<dbReference type="HOGENOM" id="CLU_631703_0_0_1"/>
<dbReference type="EMBL" id="KN823079">
    <property type="protein sequence ID" value="KIO23674.1"/>
    <property type="molecule type" value="Genomic_DNA"/>
</dbReference>
<reference evidence="2 3" key="1">
    <citation type="submission" date="2014-04" db="EMBL/GenBank/DDBJ databases">
        <authorList>
            <consortium name="DOE Joint Genome Institute"/>
            <person name="Kuo A."/>
            <person name="Girlanda M."/>
            <person name="Perotto S."/>
            <person name="Kohler A."/>
            <person name="Nagy L.G."/>
            <person name="Floudas D."/>
            <person name="Copeland A."/>
            <person name="Barry K.W."/>
            <person name="Cichocki N."/>
            <person name="Veneault-Fourrey C."/>
            <person name="LaButti K."/>
            <person name="Lindquist E.A."/>
            <person name="Lipzen A."/>
            <person name="Lundell T."/>
            <person name="Morin E."/>
            <person name="Murat C."/>
            <person name="Sun H."/>
            <person name="Tunlid A."/>
            <person name="Henrissat B."/>
            <person name="Grigoriev I.V."/>
            <person name="Hibbett D.S."/>
            <person name="Martin F."/>
            <person name="Nordberg H.P."/>
            <person name="Cantor M.N."/>
            <person name="Hua S.X."/>
        </authorList>
    </citation>
    <scope>NUCLEOTIDE SEQUENCE [LARGE SCALE GENOMIC DNA]</scope>
    <source>
        <strain evidence="2 3">MUT 4182</strain>
    </source>
</reference>
<accession>A0A0C3QEX1</accession>
<evidence type="ECO:0000256" key="1">
    <source>
        <dbReference type="SAM" id="Phobius"/>
    </source>
</evidence>
<gene>
    <name evidence="2" type="ORF">M407DRAFT_77834</name>
</gene>
<keyword evidence="3" id="KW-1185">Reference proteome</keyword>
<dbReference type="STRING" id="1051891.A0A0C3QEX1"/>
<feature type="transmembrane region" description="Helical" evidence="1">
    <location>
        <begin position="350"/>
        <end position="371"/>
    </location>
</feature>
<dbReference type="AlphaFoldDB" id="A0A0C3QEX1"/>
<proteinExistence type="predicted"/>
<dbReference type="Proteomes" id="UP000054248">
    <property type="component" value="Unassembled WGS sequence"/>
</dbReference>
<dbReference type="OrthoDB" id="3366231at2759"/>
<name>A0A0C3QEX1_9AGAM</name>